<dbReference type="Proteomes" id="UP001346877">
    <property type="component" value="Chromosome"/>
</dbReference>
<evidence type="ECO:0000313" key="2">
    <source>
        <dbReference type="Proteomes" id="UP001346877"/>
    </source>
</evidence>
<sequence length="70" mass="7753">MIAAPPCGRRSGQPVGQPPALTWREAYGVVNRNTGHGGTFALRKQNSNGVWTFLNAHRFVDRNESLTMTR</sequence>
<protein>
    <submittedName>
        <fullName evidence="1">Uncharacterized protein</fullName>
    </submittedName>
</protein>
<keyword evidence="2" id="KW-1185">Reference proteome</keyword>
<gene>
    <name evidence="1" type="ORF">OG375_15540</name>
</gene>
<reference evidence="1 2" key="1">
    <citation type="submission" date="2022-10" db="EMBL/GenBank/DDBJ databases">
        <title>The complete genomes of actinobacterial strains from the NBC collection.</title>
        <authorList>
            <person name="Joergensen T.S."/>
            <person name="Alvarez Arevalo M."/>
            <person name="Sterndorff E.B."/>
            <person name="Faurdal D."/>
            <person name="Vuksanovic O."/>
            <person name="Mourched A.-S."/>
            <person name="Charusanti P."/>
            <person name="Shaw S."/>
            <person name="Blin K."/>
            <person name="Weber T."/>
        </authorList>
    </citation>
    <scope>NUCLEOTIDE SEQUENCE [LARGE SCALE GENOMIC DNA]</scope>
    <source>
        <strain evidence="1 2">NBC_00396</strain>
    </source>
</reference>
<name>A0ABZ1PQA4_9ACTN</name>
<organism evidence="1 2">
    <name type="scientific">Micromonospora zamorensis</name>
    <dbReference type="NCBI Taxonomy" id="709883"/>
    <lineage>
        <taxon>Bacteria</taxon>
        <taxon>Bacillati</taxon>
        <taxon>Actinomycetota</taxon>
        <taxon>Actinomycetes</taxon>
        <taxon>Micromonosporales</taxon>
        <taxon>Micromonosporaceae</taxon>
        <taxon>Micromonospora</taxon>
    </lineage>
</organism>
<dbReference type="EMBL" id="CP107941">
    <property type="protein sequence ID" value="WUI85649.1"/>
    <property type="molecule type" value="Genomic_DNA"/>
</dbReference>
<evidence type="ECO:0000313" key="1">
    <source>
        <dbReference type="EMBL" id="WUI85649.1"/>
    </source>
</evidence>
<proteinExistence type="predicted"/>
<accession>A0ABZ1PQA4</accession>
<dbReference type="RefSeq" id="WP_328375968.1">
    <property type="nucleotide sequence ID" value="NZ_CP107936.1"/>
</dbReference>